<keyword evidence="5" id="KW-0547">Nucleotide-binding</keyword>
<dbReference type="RefSeq" id="WP_344729892.1">
    <property type="nucleotide sequence ID" value="NZ_BAAAUS010000064.1"/>
</dbReference>
<evidence type="ECO:0000313" key="12">
    <source>
        <dbReference type="Proteomes" id="UP001597114"/>
    </source>
</evidence>
<dbReference type="PANTHER" id="PTHR24421:SF10">
    <property type="entry name" value="NITRATE_NITRITE SENSOR PROTEIN NARQ"/>
    <property type="match status" value="1"/>
</dbReference>
<evidence type="ECO:0000256" key="7">
    <source>
        <dbReference type="ARBA" id="ARBA00022840"/>
    </source>
</evidence>
<evidence type="ECO:0000256" key="6">
    <source>
        <dbReference type="ARBA" id="ARBA00022777"/>
    </source>
</evidence>
<evidence type="ECO:0000256" key="2">
    <source>
        <dbReference type="ARBA" id="ARBA00012438"/>
    </source>
</evidence>
<dbReference type="PANTHER" id="PTHR24421">
    <property type="entry name" value="NITRATE/NITRITE SENSOR PROTEIN NARX-RELATED"/>
    <property type="match status" value="1"/>
</dbReference>
<feature type="compositionally biased region" description="Low complexity" evidence="9">
    <location>
        <begin position="22"/>
        <end position="45"/>
    </location>
</feature>
<evidence type="ECO:0000256" key="5">
    <source>
        <dbReference type="ARBA" id="ARBA00022741"/>
    </source>
</evidence>
<dbReference type="EC" id="2.7.13.3" evidence="2"/>
<evidence type="ECO:0000259" key="10">
    <source>
        <dbReference type="Pfam" id="PF07730"/>
    </source>
</evidence>
<accession>A0ABW4F3B3</accession>
<evidence type="ECO:0000313" key="11">
    <source>
        <dbReference type="EMBL" id="MFD1522058.1"/>
    </source>
</evidence>
<reference evidence="12" key="1">
    <citation type="journal article" date="2019" name="Int. J. Syst. Evol. Microbiol.">
        <title>The Global Catalogue of Microorganisms (GCM) 10K type strain sequencing project: providing services to taxonomists for standard genome sequencing and annotation.</title>
        <authorList>
            <consortium name="The Broad Institute Genomics Platform"/>
            <consortium name="The Broad Institute Genome Sequencing Center for Infectious Disease"/>
            <person name="Wu L."/>
            <person name="Ma J."/>
        </authorList>
    </citation>
    <scope>NUCLEOTIDE SEQUENCE [LARGE SCALE GENOMIC DNA]</scope>
    <source>
        <strain evidence="12">CCM 7043</strain>
    </source>
</reference>
<sequence>MMLEPAQCAGDAPRTPPEQGMSDAPSSAAPPATDPSTADPATRLPTPAPDARRRAEREQWMRRRRLERQLHDGAALRISALVLQLGLFRHRVPDAEPDLHASIDSLQDELHAVLQELRDVAGKIYPSLLDEAGLGPALREAADRVDIPVRVDASDDRFGPAAEGAAYFSVVECLAAMDAAAAAEKAAGREPGGEPVDVAVRHVGDESDGGVLSVELRGVNVAHAGAMLDQVRRLGGTIDVAGGPGPGTITARIPCE</sequence>
<protein>
    <recommendedName>
        <fullName evidence="2">histidine kinase</fullName>
        <ecNumber evidence="2">2.7.13.3</ecNumber>
    </recommendedName>
</protein>
<evidence type="ECO:0000256" key="9">
    <source>
        <dbReference type="SAM" id="MobiDB-lite"/>
    </source>
</evidence>
<dbReference type="Pfam" id="PF07730">
    <property type="entry name" value="HisKA_3"/>
    <property type="match status" value="1"/>
</dbReference>
<gene>
    <name evidence="11" type="ORF">ACFSJD_31495</name>
</gene>
<evidence type="ECO:0000256" key="4">
    <source>
        <dbReference type="ARBA" id="ARBA00022679"/>
    </source>
</evidence>
<keyword evidence="6 11" id="KW-0418">Kinase</keyword>
<comment type="caution">
    <text evidence="11">The sequence shown here is derived from an EMBL/GenBank/DDBJ whole genome shotgun (WGS) entry which is preliminary data.</text>
</comment>
<organism evidence="11 12">
    <name type="scientific">Pseudonocardia yunnanensis</name>
    <dbReference type="NCBI Taxonomy" id="58107"/>
    <lineage>
        <taxon>Bacteria</taxon>
        <taxon>Bacillati</taxon>
        <taxon>Actinomycetota</taxon>
        <taxon>Actinomycetes</taxon>
        <taxon>Pseudonocardiales</taxon>
        <taxon>Pseudonocardiaceae</taxon>
        <taxon>Pseudonocardia</taxon>
    </lineage>
</organism>
<keyword evidence="7" id="KW-0067">ATP-binding</keyword>
<dbReference type="GO" id="GO:0016301">
    <property type="term" value="F:kinase activity"/>
    <property type="evidence" value="ECO:0007669"/>
    <property type="project" value="UniProtKB-KW"/>
</dbReference>
<keyword evidence="12" id="KW-1185">Reference proteome</keyword>
<evidence type="ECO:0000256" key="1">
    <source>
        <dbReference type="ARBA" id="ARBA00000085"/>
    </source>
</evidence>
<keyword evidence="8" id="KW-0902">Two-component regulatory system</keyword>
<dbReference type="InterPro" id="IPR050482">
    <property type="entry name" value="Sensor_HK_TwoCompSys"/>
</dbReference>
<dbReference type="InterPro" id="IPR011712">
    <property type="entry name" value="Sig_transdc_His_kin_sub3_dim/P"/>
</dbReference>
<proteinExistence type="predicted"/>
<feature type="domain" description="Signal transduction histidine kinase subgroup 3 dimerisation and phosphoacceptor" evidence="10">
    <location>
        <begin position="63"/>
        <end position="127"/>
    </location>
</feature>
<keyword evidence="3" id="KW-0597">Phosphoprotein</keyword>
<feature type="region of interest" description="Disordered" evidence="9">
    <location>
        <begin position="1"/>
        <end position="57"/>
    </location>
</feature>
<comment type="catalytic activity">
    <reaction evidence="1">
        <text>ATP + protein L-histidine = ADP + protein N-phospho-L-histidine.</text>
        <dbReference type="EC" id="2.7.13.3"/>
    </reaction>
</comment>
<dbReference type="EMBL" id="JBHUCO010000044">
    <property type="protein sequence ID" value="MFD1522058.1"/>
    <property type="molecule type" value="Genomic_DNA"/>
</dbReference>
<evidence type="ECO:0000256" key="3">
    <source>
        <dbReference type="ARBA" id="ARBA00022553"/>
    </source>
</evidence>
<name>A0ABW4F3B3_9PSEU</name>
<keyword evidence="4" id="KW-0808">Transferase</keyword>
<evidence type="ECO:0000256" key="8">
    <source>
        <dbReference type="ARBA" id="ARBA00023012"/>
    </source>
</evidence>
<dbReference type="Gene3D" id="1.20.5.1930">
    <property type="match status" value="1"/>
</dbReference>
<dbReference type="Proteomes" id="UP001597114">
    <property type="component" value="Unassembled WGS sequence"/>
</dbReference>